<dbReference type="RefSeq" id="WP_104521705.1">
    <property type="nucleotide sequence ID" value="NZ_NHRY01000252.1"/>
</dbReference>
<sequence>MAHFGLPALHGFLIWWVSTCLILFLDNLPRRTFRWSMAGATAVLGAAVYGLMTSAYDTTDTGAYVAFTCGVLIWGWLEMSFYMGYVTGPRKHHCLHGCSGWGHFVHAIMASLYHELAILVLAILVFLLTWRAPNQFGTWTFEILWWMHQSARLNVFLGVSNLNPHFLPDHLSHIRGFFRHAPMNLLFPFSVTASTICAVCLTQQAISSGSNVFNATGYSLLATMMVLAILEHWFLVLPISATRIWNAMWQWSLFSRGGNVKTPHSHSAPLPLATEATIGGRT</sequence>
<evidence type="ECO:0000313" key="3">
    <source>
        <dbReference type="Proteomes" id="UP000239724"/>
    </source>
</evidence>
<evidence type="ECO:0000256" key="1">
    <source>
        <dbReference type="SAM" id="Phobius"/>
    </source>
</evidence>
<dbReference type="EMBL" id="NHRY01000252">
    <property type="protein sequence ID" value="PPQ27833.1"/>
    <property type="molecule type" value="Genomic_DNA"/>
</dbReference>
<evidence type="ECO:0008006" key="4">
    <source>
        <dbReference type="Google" id="ProtNLM"/>
    </source>
</evidence>
<feature type="transmembrane region" description="Helical" evidence="1">
    <location>
        <begin position="104"/>
        <end position="131"/>
    </location>
</feature>
<dbReference type="Proteomes" id="UP000239724">
    <property type="component" value="Unassembled WGS sequence"/>
</dbReference>
<feature type="transmembrane region" description="Helical" evidence="1">
    <location>
        <begin position="37"/>
        <end position="56"/>
    </location>
</feature>
<gene>
    <name evidence="2" type="ORF">CCS01_25815</name>
</gene>
<keyword evidence="1" id="KW-0812">Transmembrane</keyword>
<evidence type="ECO:0000313" key="2">
    <source>
        <dbReference type="EMBL" id="PPQ27833.1"/>
    </source>
</evidence>
<feature type="transmembrane region" description="Helical" evidence="1">
    <location>
        <begin position="185"/>
        <end position="206"/>
    </location>
</feature>
<organism evidence="2 3">
    <name type="scientific">Rhodopila globiformis</name>
    <name type="common">Rhodopseudomonas globiformis</name>
    <dbReference type="NCBI Taxonomy" id="1071"/>
    <lineage>
        <taxon>Bacteria</taxon>
        <taxon>Pseudomonadati</taxon>
        <taxon>Pseudomonadota</taxon>
        <taxon>Alphaproteobacteria</taxon>
        <taxon>Acetobacterales</taxon>
        <taxon>Acetobacteraceae</taxon>
        <taxon>Rhodopila</taxon>
    </lineage>
</organism>
<comment type="caution">
    <text evidence="2">The sequence shown here is derived from an EMBL/GenBank/DDBJ whole genome shotgun (WGS) entry which is preliminary data.</text>
</comment>
<dbReference type="Pfam" id="PF12291">
    <property type="entry name" value="DUF3623"/>
    <property type="match status" value="1"/>
</dbReference>
<dbReference type="OrthoDB" id="152369at2"/>
<feature type="transmembrane region" description="Helical" evidence="1">
    <location>
        <begin position="62"/>
        <end position="83"/>
    </location>
</feature>
<keyword evidence="1" id="KW-0472">Membrane</keyword>
<dbReference type="AlphaFoldDB" id="A0A2S6MZN7"/>
<keyword evidence="1" id="KW-1133">Transmembrane helix</keyword>
<reference evidence="2 3" key="1">
    <citation type="journal article" date="2018" name="Arch. Microbiol.">
        <title>New insights into the metabolic potential of the phototrophic purple bacterium Rhodopila globiformis DSM 161(T) from its draft genome sequence and evidence for a vanadium-dependent nitrogenase.</title>
        <authorList>
            <person name="Imhoff J.F."/>
            <person name="Rahn T."/>
            <person name="Kunzel S."/>
            <person name="Neulinger S.C."/>
        </authorList>
    </citation>
    <scope>NUCLEOTIDE SEQUENCE [LARGE SCALE GENOMIC DNA]</scope>
    <source>
        <strain evidence="2 3">DSM 161</strain>
    </source>
</reference>
<protein>
    <recommendedName>
        <fullName evidence="4">Photosynthetic complex assembly protein 2</fullName>
    </recommendedName>
</protein>
<proteinExistence type="predicted"/>
<keyword evidence="3" id="KW-1185">Reference proteome</keyword>
<feature type="transmembrane region" description="Helical" evidence="1">
    <location>
        <begin position="6"/>
        <end position="25"/>
    </location>
</feature>
<accession>A0A2S6MZN7</accession>
<feature type="transmembrane region" description="Helical" evidence="1">
    <location>
        <begin position="218"/>
        <end position="239"/>
    </location>
</feature>
<name>A0A2S6MZN7_RHOGL</name>
<dbReference type="NCBIfam" id="TIGR03055">
    <property type="entry name" value="photo_alph_chp2"/>
    <property type="match status" value="1"/>
</dbReference>
<dbReference type="InterPro" id="IPR017496">
    <property type="entry name" value="Photo_alph_chp2"/>
</dbReference>